<dbReference type="InterPro" id="IPR053139">
    <property type="entry name" value="Surface_bspA-like"/>
</dbReference>
<feature type="signal peptide" evidence="1">
    <location>
        <begin position="1"/>
        <end position="18"/>
    </location>
</feature>
<gene>
    <name evidence="2" type="ORF">DW007_07985</name>
</gene>
<name>A0A415MBX5_9FIRM</name>
<accession>A0A415MBX5</accession>
<evidence type="ECO:0000313" key="3">
    <source>
        <dbReference type="Proteomes" id="UP000285201"/>
    </source>
</evidence>
<dbReference type="Gene3D" id="3.80.10.10">
    <property type="entry name" value="Ribonuclease Inhibitor"/>
    <property type="match status" value="1"/>
</dbReference>
<keyword evidence="1" id="KW-0732">Signal</keyword>
<comment type="caution">
    <text evidence="2">The sequence shown here is derived from an EMBL/GenBank/DDBJ whole genome shotgun (WGS) entry which is preliminary data.</text>
</comment>
<dbReference type="Pfam" id="PF13306">
    <property type="entry name" value="LRR_5"/>
    <property type="match status" value="2"/>
</dbReference>
<organism evidence="2 3">
    <name type="scientific">Lachnospira eligens</name>
    <dbReference type="NCBI Taxonomy" id="39485"/>
    <lineage>
        <taxon>Bacteria</taxon>
        <taxon>Bacillati</taxon>
        <taxon>Bacillota</taxon>
        <taxon>Clostridia</taxon>
        <taxon>Lachnospirales</taxon>
        <taxon>Lachnospiraceae</taxon>
        <taxon>Lachnospira</taxon>
    </lineage>
</organism>
<sequence length="421" mass="46493">MKKKIVFVLSIIMILGLAGCGKNQTNIKEADTSDNNEQMVQNIYKNKRTEVKQKISEIKERMPETSAEDKGTCGGKAKWYYKDNTLIIYGEGVVTEDTWHKANTIIKTVVIDSGITKLEEDIFTGLGSELGKNIENVYIADDLEEIGMSTFGNCDSLSEIVLPPSLYSIGAYAFANCDSLKNVYITDGLEEIGDSAFSGCKSLESIYIPRTVMTIGKGEFSRCNNLSDIEISKDNSIFSIKNDCIINNNTKTLIYAMNKALSIPDDVKCIAEDAFYGCEIDSLVVPEGVKEIEEGAFNYSKFVEIKLPDSLKIIGNYAFENCSKLKSIYIPKSVNYIGNNIFHGCKALENIEVDKDNTVYDSRNSCNAIIETARDKMIAASSNTIIMDNVSDIANGIFAGFSILTDTYNKAKQINPNSFGN</sequence>
<dbReference type="AlphaFoldDB" id="A0A415MBX5"/>
<dbReference type="SUPFAM" id="SSF52058">
    <property type="entry name" value="L domain-like"/>
    <property type="match status" value="1"/>
</dbReference>
<feature type="chain" id="PRO_5038794925" evidence="1">
    <location>
        <begin position="19"/>
        <end position="421"/>
    </location>
</feature>
<dbReference type="PANTHER" id="PTHR45661">
    <property type="entry name" value="SURFACE ANTIGEN"/>
    <property type="match status" value="1"/>
</dbReference>
<protein>
    <submittedName>
        <fullName evidence="2">Leucine-rich repeat domain-containing protein</fullName>
    </submittedName>
</protein>
<dbReference type="InterPro" id="IPR032675">
    <property type="entry name" value="LRR_dom_sf"/>
</dbReference>
<dbReference type="EMBL" id="QROY01000005">
    <property type="protein sequence ID" value="RHL68744.1"/>
    <property type="molecule type" value="Genomic_DNA"/>
</dbReference>
<dbReference type="InterPro" id="IPR026906">
    <property type="entry name" value="LRR_5"/>
</dbReference>
<evidence type="ECO:0000313" key="2">
    <source>
        <dbReference type="EMBL" id="RHL68744.1"/>
    </source>
</evidence>
<dbReference type="RefSeq" id="WP_118370611.1">
    <property type="nucleotide sequence ID" value="NZ_DAWEPM010000013.1"/>
</dbReference>
<proteinExistence type="predicted"/>
<dbReference type="Proteomes" id="UP000285201">
    <property type="component" value="Unassembled WGS sequence"/>
</dbReference>
<dbReference type="PROSITE" id="PS51257">
    <property type="entry name" value="PROKAR_LIPOPROTEIN"/>
    <property type="match status" value="1"/>
</dbReference>
<dbReference type="PANTHER" id="PTHR45661:SF3">
    <property type="entry name" value="IG-LIKE DOMAIN-CONTAINING PROTEIN"/>
    <property type="match status" value="1"/>
</dbReference>
<evidence type="ECO:0000256" key="1">
    <source>
        <dbReference type="SAM" id="SignalP"/>
    </source>
</evidence>
<reference evidence="2 3" key="1">
    <citation type="submission" date="2018-08" db="EMBL/GenBank/DDBJ databases">
        <title>A genome reference for cultivated species of the human gut microbiota.</title>
        <authorList>
            <person name="Zou Y."/>
            <person name="Xue W."/>
            <person name="Luo G."/>
        </authorList>
    </citation>
    <scope>NUCLEOTIDE SEQUENCE [LARGE SCALE GENOMIC DNA]</scope>
    <source>
        <strain evidence="2 3">AF36-7BH</strain>
    </source>
</reference>